<proteinExistence type="predicted"/>
<dbReference type="InterPro" id="IPR025714">
    <property type="entry name" value="Methyltranfer_dom"/>
</dbReference>
<reference evidence="3" key="1">
    <citation type="submission" date="2020-11" db="EMBL/GenBank/DDBJ databases">
        <title>Chlorella ohadii genome sequencing and assembly.</title>
        <authorList>
            <person name="Murik O."/>
            <person name="Treves H."/>
            <person name="Kedem I."/>
            <person name="Shotland Y."/>
            <person name="Kaplan A."/>
        </authorList>
    </citation>
    <scope>NUCLEOTIDE SEQUENCE</scope>
    <source>
        <strain evidence="3">1</strain>
    </source>
</reference>
<dbReference type="Gene3D" id="1.10.10.10">
    <property type="entry name" value="Winged helix-like DNA-binding domain superfamily/Winged helix DNA-binding domain"/>
    <property type="match status" value="1"/>
</dbReference>
<evidence type="ECO:0000313" key="4">
    <source>
        <dbReference type="Proteomes" id="UP001205105"/>
    </source>
</evidence>
<evidence type="ECO:0008006" key="5">
    <source>
        <dbReference type="Google" id="ProtNLM"/>
    </source>
</evidence>
<dbReference type="EMBL" id="JADXDR010000145">
    <property type="protein sequence ID" value="KAI7837699.1"/>
    <property type="molecule type" value="Genomic_DNA"/>
</dbReference>
<organism evidence="3 4">
    <name type="scientific">Chlorella ohadii</name>
    <dbReference type="NCBI Taxonomy" id="2649997"/>
    <lineage>
        <taxon>Eukaryota</taxon>
        <taxon>Viridiplantae</taxon>
        <taxon>Chlorophyta</taxon>
        <taxon>core chlorophytes</taxon>
        <taxon>Trebouxiophyceae</taxon>
        <taxon>Chlorellales</taxon>
        <taxon>Chlorellaceae</taxon>
        <taxon>Chlorella clade</taxon>
        <taxon>Chlorella</taxon>
    </lineage>
</organism>
<feature type="domain" description="Methyltransferase" evidence="1">
    <location>
        <begin position="221"/>
        <end position="277"/>
    </location>
</feature>
<dbReference type="Gene3D" id="3.40.50.150">
    <property type="entry name" value="Vaccinia Virus protein VP39"/>
    <property type="match status" value="1"/>
</dbReference>
<feature type="domain" description="S-adenosylmethionine-dependent methyltransferase Rv2258c-like winged HTH" evidence="2">
    <location>
        <begin position="73"/>
        <end position="140"/>
    </location>
</feature>
<dbReference type="Proteomes" id="UP001205105">
    <property type="component" value="Unassembled WGS sequence"/>
</dbReference>
<comment type="caution">
    <text evidence="3">The sequence shown here is derived from an EMBL/GenBank/DDBJ whole genome shotgun (WGS) entry which is preliminary data.</text>
</comment>
<dbReference type="InterPro" id="IPR036390">
    <property type="entry name" value="WH_DNA-bd_sf"/>
</dbReference>
<evidence type="ECO:0000259" key="2">
    <source>
        <dbReference type="Pfam" id="PF21320"/>
    </source>
</evidence>
<evidence type="ECO:0000259" key="1">
    <source>
        <dbReference type="Pfam" id="PF13847"/>
    </source>
</evidence>
<dbReference type="AlphaFoldDB" id="A0AAD5DJV7"/>
<protein>
    <recommendedName>
        <fullName evidence="5">Methyltransferase domain-containing protein</fullName>
    </recommendedName>
</protein>
<gene>
    <name evidence="3" type="ORF">COHA_008492</name>
</gene>
<sequence length="392" mass="41269">MQSPRHPLDRVRMGDVGAAGFAAPADAALPDAAEAAAPSKAAAEAAAVPAKDEHTQMQELLGAYIVGGMTCNLIFLGERLGLYQGLKEHGPCTAADLAAALNLNERYVTEWLRQQASAKVISTDAEAEQFWLTPAQADVLVNEHGPDASPHFFAGMFSCIPAMSRMVEDRLVDCFKSGAGISYDEIEPAVTCGVCRELGVWARHALVPSLCALPGMRGQLEAGCQVADVGCGCGEALMAVAAAFPNCACTGFDIAEDALRVAREEASCRGLANVSFVNPGLDDRGMPDKAFQVLESICKAVAPGGAYIVGDMSSLDSHGENVHQHPLAPMLYGFSCHLCLPSGMSAPDGAALGTTGISERKMKEMLLAAGFKTAQVLPEFQHPLNRYYIANV</sequence>
<accession>A0AAD5DJV7</accession>
<keyword evidence="4" id="KW-1185">Reference proteome</keyword>
<dbReference type="CDD" id="cd02440">
    <property type="entry name" value="AdoMet_MTases"/>
    <property type="match status" value="1"/>
</dbReference>
<dbReference type="InterPro" id="IPR029063">
    <property type="entry name" value="SAM-dependent_MTases_sf"/>
</dbReference>
<dbReference type="InterPro" id="IPR048711">
    <property type="entry name" value="WHD_Rv2258c"/>
</dbReference>
<dbReference type="Pfam" id="PF21320">
    <property type="entry name" value="WHD_Rv2258c"/>
    <property type="match status" value="1"/>
</dbReference>
<dbReference type="Pfam" id="PF13847">
    <property type="entry name" value="Methyltransf_31"/>
    <property type="match status" value="1"/>
</dbReference>
<dbReference type="InterPro" id="IPR036388">
    <property type="entry name" value="WH-like_DNA-bd_sf"/>
</dbReference>
<dbReference type="PANTHER" id="PTHR45128">
    <property type="entry name" value="METHYLTRANSFERASE TYPE 11"/>
    <property type="match status" value="1"/>
</dbReference>
<dbReference type="SUPFAM" id="SSF46785">
    <property type="entry name" value="Winged helix' DNA-binding domain"/>
    <property type="match status" value="1"/>
</dbReference>
<dbReference type="InterPro" id="IPR053173">
    <property type="entry name" value="SAM-binding_MTase"/>
</dbReference>
<dbReference type="PANTHER" id="PTHR45128:SF1">
    <property type="entry name" value="S-ADENOSYLMETHIONINE-DEPENDENT METHYLTRANSFERASE RV2258C"/>
    <property type="match status" value="1"/>
</dbReference>
<evidence type="ECO:0000313" key="3">
    <source>
        <dbReference type="EMBL" id="KAI7837699.1"/>
    </source>
</evidence>
<dbReference type="SUPFAM" id="SSF53335">
    <property type="entry name" value="S-adenosyl-L-methionine-dependent methyltransferases"/>
    <property type="match status" value="1"/>
</dbReference>
<name>A0AAD5DJV7_9CHLO</name>